<evidence type="ECO:0000259" key="2">
    <source>
        <dbReference type="Pfam" id="PF05116"/>
    </source>
</evidence>
<name>A0AAJ2L148_ALKPS</name>
<dbReference type="Gene3D" id="3.30.70.1410">
    <property type="entry name" value="yhjk (haloacid dehalogenase-like hydrolase protein) domain"/>
    <property type="match status" value="1"/>
</dbReference>
<reference evidence="3" key="1">
    <citation type="submission" date="2023-10" db="EMBL/GenBank/DDBJ databases">
        <title>Screening of Alkalihalophilus pseudofirmusBZ-TG-HK211 and Its Alleviation of Salt Stress on Rapeseed Growth.</title>
        <authorList>
            <person name="Zhao B."/>
            <person name="Guo T."/>
        </authorList>
    </citation>
    <scope>NUCLEOTIDE SEQUENCE</scope>
    <source>
        <strain evidence="3">BZ-TG-HK211</strain>
    </source>
</reference>
<protein>
    <submittedName>
        <fullName evidence="3">HAD-IIB family hydrolase</fullName>
    </submittedName>
</protein>
<dbReference type="SFLD" id="SFLDS00003">
    <property type="entry name" value="Haloacid_Dehalogenase"/>
    <property type="match status" value="1"/>
</dbReference>
<accession>A0AAJ2L148</accession>
<comment type="caution">
    <text evidence="3">The sequence shown here is derived from an EMBL/GenBank/DDBJ whole genome shotgun (WGS) entry which is preliminary data.</text>
</comment>
<dbReference type="InterPro" id="IPR023214">
    <property type="entry name" value="HAD_sf"/>
</dbReference>
<dbReference type="RefSeq" id="WP_323466157.1">
    <property type="nucleotide sequence ID" value="NZ_CP144224.1"/>
</dbReference>
<dbReference type="GO" id="GO:0016791">
    <property type="term" value="F:phosphatase activity"/>
    <property type="evidence" value="ECO:0007669"/>
    <property type="project" value="TreeGrafter"/>
</dbReference>
<proteinExistence type="predicted"/>
<feature type="domain" description="Sucrose phosphatase-like" evidence="2">
    <location>
        <begin position="17"/>
        <end position="274"/>
    </location>
</feature>
<dbReference type="PANTHER" id="PTHR10000:SF57">
    <property type="entry name" value="KANOSAMINE-6-PHOSPHATE PHOSPHATASE"/>
    <property type="match status" value="1"/>
</dbReference>
<dbReference type="GO" id="GO:0000287">
    <property type="term" value="F:magnesium ion binding"/>
    <property type="evidence" value="ECO:0007669"/>
    <property type="project" value="TreeGrafter"/>
</dbReference>
<dbReference type="GO" id="GO:0005829">
    <property type="term" value="C:cytosol"/>
    <property type="evidence" value="ECO:0007669"/>
    <property type="project" value="TreeGrafter"/>
</dbReference>
<sequence length="280" mass="32334">MNVQFNKSFSNDYKAKYIIFFDFDETYFPHECTDELLSHLKELEEYLQKLVHEHYVKVGWVTGSDLLQVAHKTKRANLSFSPHFIASNLGTELHHVNDRDLLFNKEWGDRLIKSGFSHSIVTDIVTELYNVYHIKLVEQTQLGQRSYKCNYYYFWKSHAQSRYDLRIIRHLAASNGLGININRCNPKAGDPADAFDIDFIPLNAGKKEIVTFMTRYYQVPFTNTIAFGDSGNDIEMLRAVEYGYLLANATDEAKSLHASITKGTYSLGILETLRKIFSND</sequence>
<dbReference type="PANTHER" id="PTHR10000">
    <property type="entry name" value="PHOSPHOSERINE PHOSPHATASE"/>
    <property type="match status" value="1"/>
</dbReference>
<evidence type="ECO:0000313" key="3">
    <source>
        <dbReference type="EMBL" id="MDV2884700.1"/>
    </source>
</evidence>
<dbReference type="EMBL" id="JAWJAY010000001">
    <property type="protein sequence ID" value="MDV2884700.1"/>
    <property type="molecule type" value="Genomic_DNA"/>
</dbReference>
<keyword evidence="1 3" id="KW-0378">Hydrolase</keyword>
<dbReference type="Proteomes" id="UP001285636">
    <property type="component" value="Unassembled WGS sequence"/>
</dbReference>
<evidence type="ECO:0000256" key="1">
    <source>
        <dbReference type="ARBA" id="ARBA00022801"/>
    </source>
</evidence>
<dbReference type="SFLD" id="SFLDG01141">
    <property type="entry name" value="C2.B.1:_Sucrose_Phosphatase_Li"/>
    <property type="match status" value="1"/>
</dbReference>
<dbReference type="InterPro" id="IPR036412">
    <property type="entry name" value="HAD-like_sf"/>
</dbReference>
<organism evidence="3 4">
    <name type="scientific">Alkalihalophilus pseudofirmus</name>
    <name type="common">Bacillus pseudofirmus</name>
    <dbReference type="NCBI Taxonomy" id="79885"/>
    <lineage>
        <taxon>Bacteria</taxon>
        <taxon>Bacillati</taxon>
        <taxon>Bacillota</taxon>
        <taxon>Bacilli</taxon>
        <taxon>Bacillales</taxon>
        <taxon>Bacillaceae</taxon>
        <taxon>Alkalihalophilus</taxon>
    </lineage>
</organism>
<dbReference type="Gene3D" id="3.40.50.1000">
    <property type="entry name" value="HAD superfamily/HAD-like"/>
    <property type="match status" value="1"/>
</dbReference>
<dbReference type="InterPro" id="IPR006380">
    <property type="entry name" value="SPP-like_dom"/>
</dbReference>
<dbReference type="SFLD" id="SFLDG01140">
    <property type="entry name" value="C2.B:_Phosphomannomutase_and_P"/>
    <property type="match status" value="1"/>
</dbReference>
<gene>
    <name evidence="3" type="ORF">RYX45_05885</name>
</gene>
<dbReference type="InterPro" id="IPR006379">
    <property type="entry name" value="HAD-SF_hydro_IIB"/>
</dbReference>
<evidence type="ECO:0000313" key="4">
    <source>
        <dbReference type="Proteomes" id="UP001285636"/>
    </source>
</evidence>
<dbReference type="PROSITE" id="PS01229">
    <property type="entry name" value="COF_2"/>
    <property type="match status" value="1"/>
</dbReference>
<dbReference type="SUPFAM" id="SSF56784">
    <property type="entry name" value="HAD-like"/>
    <property type="match status" value="1"/>
</dbReference>
<dbReference type="Pfam" id="PF05116">
    <property type="entry name" value="S6PP"/>
    <property type="match status" value="1"/>
</dbReference>
<dbReference type="NCBIfam" id="TIGR01484">
    <property type="entry name" value="HAD-SF-IIB"/>
    <property type="match status" value="1"/>
</dbReference>
<dbReference type="AlphaFoldDB" id="A0AAJ2L148"/>